<dbReference type="InterPro" id="IPR014710">
    <property type="entry name" value="RmlC-like_jellyroll"/>
</dbReference>
<gene>
    <name evidence="3" type="ORF">METZ01_LOCUS236722</name>
</gene>
<keyword evidence="1" id="KW-0479">Metal-binding</keyword>
<dbReference type="Gene3D" id="2.60.120.10">
    <property type="entry name" value="Jelly Rolls"/>
    <property type="match status" value="1"/>
</dbReference>
<organism evidence="3">
    <name type="scientific">marine metagenome</name>
    <dbReference type="NCBI Taxonomy" id="408172"/>
    <lineage>
        <taxon>unclassified sequences</taxon>
        <taxon>metagenomes</taxon>
        <taxon>ecological metagenomes</taxon>
    </lineage>
</organism>
<dbReference type="Pfam" id="PF07883">
    <property type="entry name" value="Cupin_2"/>
    <property type="match status" value="1"/>
</dbReference>
<dbReference type="GO" id="GO:0046872">
    <property type="term" value="F:metal ion binding"/>
    <property type="evidence" value="ECO:0007669"/>
    <property type="project" value="UniProtKB-KW"/>
</dbReference>
<dbReference type="InterPro" id="IPR013096">
    <property type="entry name" value="Cupin_2"/>
</dbReference>
<dbReference type="AlphaFoldDB" id="A0A382H981"/>
<dbReference type="InterPro" id="IPR011051">
    <property type="entry name" value="RmlC_Cupin_sf"/>
</dbReference>
<evidence type="ECO:0000313" key="3">
    <source>
        <dbReference type="EMBL" id="SVB83868.1"/>
    </source>
</evidence>
<dbReference type="EMBL" id="UINC01059923">
    <property type="protein sequence ID" value="SVB83868.1"/>
    <property type="molecule type" value="Genomic_DNA"/>
</dbReference>
<name>A0A382H981_9ZZZZ</name>
<dbReference type="InterPro" id="IPR051610">
    <property type="entry name" value="GPI/OXD"/>
</dbReference>
<sequence length="108" mass="12094">MHLKINDIGGVVVKDNETYKLKDNTLLNNLVVSSTDLKPYQSTNGHTHPGQEEVYYFVKGAGTMYLNDVPRFVEAGDVVLIEDGVHHRVDCGPEGLYFVCVFDGKRNH</sequence>
<dbReference type="PANTHER" id="PTHR35848:SF6">
    <property type="entry name" value="CUPIN TYPE-2 DOMAIN-CONTAINING PROTEIN"/>
    <property type="match status" value="1"/>
</dbReference>
<evidence type="ECO:0000256" key="1">
    <source>
        <dbReference type="ARBA" id="ARBA00022723"/>
    </source>
</evidence>
<dbReference type="SUPFAM" id="SSF51182">
    <property type="entry name" value="RmlC-like cupins"/>
    <property type="match status" value="1"/>
</dbReference>
<reference evidence="3" key="1">
    <citation type="submission" date="2018-05" db="EMBL/GenBank/DDBJ databases">
        <authorList>
            <person name="Lanie J.A."/>
            <person name="Ng W.-L."/>
            <person name="Kazmierczak K.M."/>
            <person name="Andrzejewski T.M."/>
            <person name="Davidsen T.M."/>
            <person name="Wayne K.J."/>
            <person name="Tettelin H."/>
            <person name="Glass J.I."/>
            <person name="Rusch D."/>
            <person name="Podicherti R."/>
            <person name="Tsui H.-C.T."/>
            <person name="Winkler M.E."/>
        </authorList>
    </citation>
    <scope>NUCLEOTIDE SEQUENCE</scope>
</reference>
<accession>A0A382H981</accession>
<evidence type="ECO:0000259" key="2">
    <source>
        <dbReference type="Pfam" id="PF07883"/>
    </source>
</evidence>
<feature type="domain" description="Cupin type-2" evidence="2">
    <location>
        <begin position="37"/>
        <end position="101"/>
    </location>
</feature>
<dbReference type="PANTHER" id="PTHR35848">
    <property type="entry name" value="OXALATE-BINDING PROTEIN"/>
    <property type="match status" value="1"/>
</dbReference>
<proteinExistence type="predicted"/>
<protein>
    <recommendedName>
        <fullName evidence="2">Cupin type-2 domain-containing protein</fullName>
    </recommendedName>
</protein>